<evidence type="ECO:0000256" key="1">
    <source>
        <dbReference type="ARBA" id="ARBA00001947"/>
    </source>
</evidence>
<dbReference type="CDD" id="cd05283">
    <property type="entry name" value="CAD1"/>
    <property type="match status" value="1"/>
</dbReference>
<comment type="caution">
    <text evidence="8">The sequence shown here is derived from an EMBL/GenBank/DDBJ whole genome shotgun (WGS) entry which is preliminary data.</text>
</comment>
<dbReference type="AlphaFoldDB" id="A0A0M8MRL5"/>
<evidence type="ECO:0000313" key="8">
    <source>
        <dbReference type="EMBL" id="KOS16988.1"/>
    </source>
</evidence>
<dbReference type="GO" id="GO:0008270">
    <property type="term" value="F:zinc ion binding"/>
    <property type="evidence" value="ECO:0007669"/>
    <property type="project" value="InterPro"/>
</dbReference>
<dbReference type="InterPro" id="IPR013154">
    <property type="entry name" value="ADH-like_N"/>
</dbReference>
<keyword evidence="3 5" id="KW-0862">Zinc</keyword>
<dbReference type="SMART" id="SM00829">
    <property type="entry name" value="PKS_ER"/>
    <property type="match status" value="1"/>
</dbReference>
<dbReference type="OrthoDB" id="1879366at2759"/>
<evidence type="ECO:0000256" key="5">
    <source>
        <dbReference type="RuleBase" id="RU361277"/>
    </source>
</evidence>
<dbReference type="GO" id="GO:0016616">
    <property type="term" value="F:oxidoreductase activity, acting on the CH-OH group of donors, NAD or NADP as acceptor"/>
    <property type="evidence" value="ECO:0007669"/>
    <property type="project" value="InterPro"/>
</dbReference>
<dbReference type="Pfam" id="PF00107">
    <property type="entry name" value="ADH_zinc_N"/>
    <property type="match status" value="1"/>
</dbReference>
<reference evidence="8 9" key="1">
    <citation type="submission" date="2015-07" db="EMBL/GenBank/DDBJ databases">
        <title>The genome of the fungus Escovopsis weberi, a specialized disease agent of ant agriculture.</title>
        <authorList>
            <person name="de Man T.J."/>
            <person name="Stajich J.E."/>
            <person name="Kubicek C.P."/>
            <person name="Chenthamara K."/>
            <person name="Atanasova L."/>
            <person name="Druzhinina I.S."/>
            <person name="Birnbaum S."/>
            <person name="Barribeau S.M."/>
            <person name="Teiling C."/>
            <person name="Suen G."/>
            <person name="Currie C."/>
            <person name="Gerardo N.M."/>
        </authorList>
    </citation>
    <scope>NUCLEOTIDE SEQUENCE [LARGE SCALE GENOMIC DNA]</scope>
</reference>
<keyword evidence="4" id="KW-0560">Oxidoreductase</keyword>
<sequence>MPRLAQLFKKKTEKEEPASAGYPDTFTGFCVDGPKTWTQFHKSVIKPKPFEGHDVDIAIEACGVCGSDVHSLTGGWGGFEGPLCVGHEIVGKVMRVGDHVSNVKEGDRVGVGAQIYACLECDLCKANNENYCESQVATYNDKYPDGSFAQGGFASHIRAHEHFTFKIPEALESKDAAPLLCAGITTYSPLARAKIGPGMDVGILGIGGLGHLGLQWARAMGANVYAFSHSPDKADDCKKLGAREVILTNKKDWSRQWKHKFDYVLNCSDVTDKLDIPDYLSVLKPGGDFHMVGIGDHNLPQMSIFTYTGLGVKMSGSHIGNRQEMEEMLQLAADKDIKPWVEELPLTEKGCKEAMERVHENKVHYRLTMTGYDKAFGR</sequence>
<evidence type="ECO:0000256" key="6">
    <source>
        <dbReference type="SAM" id="MobiDB-lite"/>
    </source>
</evidence>
<comment type="similarity">
    <text evidence="5">Belongs to the zinc-containing alcohol dehydrogenase family.</text>
</comment>
<dbReference type="Gene3D" id="3.90.180.10">
    <property type="entry name" value="Medium-chain alcohol dehydrogenases, catalytic domain"/>
    <property type="match status" value="1"/>
</dbReference>
<dbReference type="EMBL" id="LGSR01000028">
    <property type="protein sequence ID" value="KOS16988.1"/>
    <property type="molecule type" value="Genomic_DNA"/>
</dbReference>
<dbReference type="FunFam" id="3.40.50.720:FF:000022">
    <property type="entry name" value="Cinnamyl alcohol dehydrogenase"/>
    <property type="match status" value="1"/>
</dbReference>
<dbReference type="PROSITE" id="PS00059">
    <property type="entry name" value="ADH_ZINC"/>
    <property type="match status" value="1"/>
</dbReference>
<evidence type="ECO:0000256" key="3">
    <source>
        <dbReference type="ARBA" id="ARBA00022833"/>
    </source>
</evidence>
<dbReference type="PROSITE" id="PS00065">
    <property type="entry name" value="D_2_HYDROXYACID_DH_1"/>
    <property type="match status" value="1"/>
</dbReference>
<dbReference type="InterPro" id="IPR002328">
    <property type="entry name" value="ADH_Zn_CS"/>
</dbReference>
<protein>
    <submittedName>
        <fullName evidence="8">NADP-dependent alcohol dehydrogenase 6</fullName>
    </submittedName>
</protein>
<dbReference type="InterPro" id="IPR029752">
    <property type="entry name" value="D-isomer_DH_CS1"/>
</dbReference>
<keyword evidence="9" id="KW-1185">Reference proteome</keyword>
<dbReference type="InterPro" id="IPR047109">
    <property type="entry name" value="CAD-like"/>
</dbReference>
<dbReference type="InterPro" id="IPR013149">
    <property type="entry name" value="ADH-like_C"/>
</dbReference>
<proteinExistence type="inferred from homology"/>
<dbReference type="PANTHER" id="PTHR42683">
    <property type="entry name" value="ALDEHYDE REDUCTASE"/>
    <property type="match status" value="1"/>
</dbReference>
<evidence type="ECO:0000313" key="9">
    <source>
        <dbReference type="Proteomes" id="UP000053831"/>
    </source>
</evidence>
<feature type="region of interest" description="Disordered" evidence="6">
    <location>
        <begin position="1"/>
        <end position="20"/>
    </location>
</feature>
<evidence type="ECO:0000259" key="7">
    <source>
        <dbReference type="SMART" id="SM00829"/>
    </source>
</evidence>
<dbReference type="Pfam" id="PF08240">
    <property type="entry name" value="ADH_N"/>
    <property type="match status" value="1"/>
</dbReference>
<dbReference type="InterPro" id="IPR020843">
    <property type="entry name" value="ER"/>
</dbReference>
<evidence type="ECO:0000256" key="2">
    <source>
        <dbReference type="ARBA" id="ARBA00022723"/>
    </source>
</evidence>
<dbReference type="InterPro" id="IPR036291">
    <property type="entry name" value="NAD(P)-bd_dom_sf"/>
</dbReference>
<name>A0A0M8MRL5_ESCWE</name>
<dbReference type="STRING" id="150374.A0A0M8MRL5"/>
<feature type="domain" description="Enoyl reductase (ER)" evidence="7">
    <location>
        <begin position="35"/>
        <end position="369"/>
    </location>
</feature>
<keyword evidence="2 5" id="KW-0479">Metal-binding</keyword>
<comment type="cofactor">
    <cofactor evidence="1 5">
        <name>Zn(2+)</name>
        <dbReference type="ChEBI" id="CHEBI:29105"/>
    </cofactor>
</comment>
<evidence type="ECO:0000256" key="4">
    <source>
        <dbReference type="ARBA" id="ARBA00023002"/>
    </source>
</evidence>
<dbReference type="InterPro" id="IPR011032">
    <property type="entry name" value="GroES-like_sf"/>
</dbReference>
<organism evidence="8 9">
    <name type="scientific">Escovopsis weberi</name>
    <dbReference type="NCBI Taxonomy" id="150374"/>
    <lineage>
        <taxon>Eukaryota</taxon>
        <taxon>Fungi</taxon>
        <taxon>Dikarya</taxon>
        <taxon>Ascomycota</taxon>
        <taxon>Pezizomycotina</taxon>
        <taxon>Sordariomycetes</taxon>
        <taxon>Hypocreomycetidae</taxon>
        <taxon>Hypocreales</taxon>
        <taxon>Hypocreaceae</taxon>
        <taxon>Escovopsis</taxon>
    </lineage>
</organism>
<dbReference type="SUPFAM" id="SSF50129">
    <property type="entry name" value="GroES-like"/>
    <property type="match status" value="1"/>
</dbReference>
<gene>
    <name evidence="8" type="ORF">ESCO_005923</name>
</gene>
<dbReference type="Gene3D" id="3.40.50.720">
    <property type="entry name" value="NAD(P)-binding Rossmann-like Domain"/>
    <property type="match status" value="1"/>
</dbReference>
<accession>A0A0M8MRL5</accession>
<dbReference type="SUPFAM" id="SSF51735">
    <property type="entry name" value="NAD(P)-binding Rossmann-fold domains"/>
    <property type="match status" value="1"/>
</dbReference>
<dbReference type="Proteomes" id="UP000053831">
    <property type="component" value="Unassembled WGS sequence"/>
</dbReference>